<name>A0A3G4ZTX3_9VIRU</name>
<organism evidence="1">
    <name type="scientific">Dasosvirus sp</name>
    <dbReference type="NCBI Taxonomy" id="2487764"/>
    <lineage>
        <taxon>Viruses</taxon>
        <taxon>Varidnaviria</taxon>
        <taxon>Bamfordvirae</taxon>
        <taxon>Nucleocytoviricota</taxon>
        <taxon>Megaviricetes</taxon>
        <taxon>Imitervirales</taxon>
        <taxon>Mimiviridae</taxon>
        <taxon>Klosneuvirinae</taxon>
    </lineage>
</organism>
<gene>
    <name evidence="1" type="ORF">Dasosvirus3_10</name>
</gene>
<reference evidence="1" key="1">
    <citation type="submission" date="2018-10" db="EMBL/GenBank/DDBJ databases">
        <title>Hidden diversity of soil giant viruses.</title>
        <authorList>
            <person name="Schulz F."/>
            <person name="Alteio L."/>
            <person name="Goudeau D."/>
            <person name="Ryan E.M."/>
            <person name="Malmstrom R.R."/>
            <person name="Blanchard J."/>
            <person name="Woyke T."/>
        </authorList>
    </citation>
    <scope>NUCLEOTIDE SEQUENCE</scope>
    <source>
        <strain evidence="1">DSV1</strain>
    </source>
</reference>
<accession>A0A3G4ZTX3</accession>
<protein>
    <submittedName>
        <fullName evidence="1">Uncharacterized protein</fullName>
    </submittedName>
</protein>
<dbReference type="EMBL" id="MK072044">
    <property type="protein sequence ID" value="AYV77451.1"/>
    <property type="molecule type" value="Genomic_DNA"/>
</dbReference>
<proteinExistence type="predicted"/>
<sequence length="195" mass="22852">MESTNTSNIVREAAYFILHGDKICEQHLLGSRKMISETCNCRINQPKSIEYTDYNDRRLRKPKLLKHKDNRRATSVSFYGTDGKLLENMKLNNIDIDEKLCERTTNMLDPTVRFVATGIYICPYLRNDYSLSLDFTIGEKKERKTIKYYFDLGGQTREQTLAWIKGNPYVTSHFDVSRLDVYTYTTDYRNPCNIL</sequence>
<evidence type="ECO:0000313" key="1">
    <source>
        <dbReference type="EMBL" id="AYV77451.1"/>
    </source>
</evidence>